<evidence type="ECO:0000256" key="5">
    <source>
        <dbReference type="PIRSR" id="PIRSR000350-3"/>
    </source>
</evidence>
<evidence type="ECO:0000256" key="1">
    <source>
        <dbReference type="ARBA" id="ARBA00007532"/>
    </source>
</evidence>
<dbReference type="AlphaFoldDB" id="A0AA39QY61"/>
<dbReference type="Pfam" id="PF07992">
    <property type="entry name" value="Pyr_redox_2"/>
    <property type="match status" value="1"/>
</dbReference>
<evidence type="ECO:0000256" key="6">
    <source>
        <dbReference type="PIRSR" id="PIRSR000350-4"/>
    </source>
</evidence>
<feature type="binding site" evidence="5">
    <location>
        <begin position="186"/>
        <end position="193"/>
    </location>
    <ligand>
        <name>NAD(+)</name>
        <dbReference type="ChEBI" id="CHEBI:57540"/>
    </ligand>
</feature>
<evidence type="ECO:0000259" key="7">
    <source>
        <dbReference type="Pfam" id="PF02852"/>
    </source>
</evidence>
<dbReference type="PANTHER" id="PTHR43014:SF2">
    <property type="entry name" value="MERCURIC REDUCTASE"/>
    <property type="match status" value="1"/>
</dbReference>
<dbReference type="Pfam" id="PF02852">
    <property type="entry name" value="Pyr_redox_dim"/>
    <property type="match status" value="1"/>
</dbReference>
<evidence type="ECO:0000256" key="3">
    <source>
        <dbReference type="ARBA" id="ARBA00022827"/>
    </source>
</evidence>
<dbReference type="GO" id="GO:0003955">
    <property type="term" value="F:NAD(P)H dehydrogenase (quinone) activity"/>
    <property type="evidence" value="ECO:0007669"/>
    <property type="project" value="TreeGrafter"/>
</dbReference>
<gene>
    <name evidence="9" type="ORF">JMJ35_007370</name>
</gene>
<keyword evidence="10" id="KW-1185">Reference proteome</keyword>
<dbReference type="SUPFAM" id="SSF55424">
    <property type="entry name" value="FAD/NAD-linked reductases, dimerisation (C-terminal) domain"/>
    <property type="match status" value="1"/>
</dbReference>
<keyword evidence="5" id="KW-0520">NAD</keyword>
<dbReference type="PRINTS" id="PR00368">
    <property type="entry name" value="FADPNR"/>
</dbReference>
<dbReference type="EMBL" id="JAFEKC020000017">
    <property type="protein sequence ID" value="KAK0509976.1"/>
    <property type="molecule type" value="Genomic_DNA"/>
</dbReference>
<comment type="caution">
    <text evidence="9">The sequence shown here is derived from an EMBL/GenBank/DDBJ whole genome shotgun (WGS) entry which is preliminary data.</text>
</comment>
<dbReference type="InterPro" id="IPR001100">
    <property type="entry name" value="Pyr_nuc-diS_OxRdtase"/>
</dbReference>
<feature type="binding site" evidence="5">
    <location>
        <position position="318"/>
    </location>
    <ligand>
        <name>FAD</name>
        <dbReference type="ChEBI" id="CHEBI:57692"/>
    </ligand>
</feature>
<evidence type="ECO:0008006" key="11">
    <source>
        <dbReference type="Google" id="ProtNLM"/>
    </source>
</evidence>
<proteinExistence type="inferred from homology"/>
<keyword evidence="2" id="KW-0285">Flavoprotein</keyword>
<keyword evidence="3 5" id="KW-0274">FAD</keyword>
<dbReference type="InterPro" id="IPR004099">
    <property type="entry name" value="Pyr_nucl-diS_OxRdtase_dimer"/>
</dbReference>
<feature type="active site" description="Proton acceptor" evidence="4">
    <location>
        <position position="453"/>
    </location>
</feature>
<dbReference type="Proteomes" id="UP001166286">
    <property type="component" value="Unassembled WGS sequence"/>
</dbReference>
<dbReference type="PANTHER" id="PTHR43014">
    <property type="entry name" value="MERCURIC REDUCTASE"/>
    <property type="match status" value="1"/>
</dbReference>
<sequence>MSAVKQFKALVLGSGQGGTPLTMALAAAGHKVALIEGRHIGGTCVNEGCTPTKTMVASAKIAYHARRQAEYGVSSPSAGGVTVDMSVVRKRKRDIVDSFRRGSEGRLEKAENVSVVRGKAKFVGVKEVEVDLSAGGMERLKAEWVFLNVGCRPSPLTIPGADTVEVLDSTSIMELDVVPEHLVVIGGGYVGLEFAQMFKRFGSKVTIVQRAGQLMGREDADIADEVRRILEEDGLDLLLNSKAERIEKLFDGQIKITIKVSDQEREVRCSHILAAAGRVPNTDDLGLERTGVEVGKGGFVKVNQKLETSVDGIYALGDVKGGPAFTHISYDDFRILKHNLLSPQATPLTTTSRLVPYTVFIDPQLGRIGLTETEARQQNVKIRVAKMPMAWVARALEMDESRGIMKVIVEADGDQILGCAILGVEGGEVMSMIQIAMMGRLPWWRLRDGVFAHPLLAEGLNNLFAGLEG</sequence>
<evidence type="ECO:0000313" key="10">
    <source>
        <dbReference type="Proteomes" id="UP001166286"/>
    </source>
</evidence>
<dbReference type="GO" id="GO:0050660">
    <property type="term" value="F:flavin adenine dinucleotide binding"/>
    <property type="evidence" value="ECO:0007669"/>
    <property type="project" value="TreeGrafter"/>
</dbReference>
<dbReference type="Gene3D" id="3.50.50.60">
    <property type="entry name" value="FAD/NAD(P)-binding domain"/>
    <property type="match status" value="2"/>
</dbReference>
<dbReference type="SUPFAM" id="SSF51905">
    <property type="entry name" value="FAD/NAD(P)-binding domain"/>
    <property type="match status" value="1"/>
</dbReference>
<evidence type="ECO:0000256" key="2">
    <source>
        <dbReference type="ARBA" id="ARBA00022630"/>
    </source>
</evidence>
<dbReference type="PRINTS" id="PR00411">
    <property type="entry name" value="PNDRDTASEI"/>
</dbReference>
<evidence type="ECO:0000313" key="9">
    <source>
        <dbReference type="EMBL" id="KAK0509976.1"/>
    </source>
</evidence>
<dbReference type="InterPro" id="IPR023753">
    <property type="entry name" value="FAD/NAD-binding_dom"/>
</dbReference>
<keyword evidence="5" id="KW-0547">Nucleotide-binding</keyword>
<name>A0AA39QY61_9LECA</name>
<comment type="cofactor">
    <cofactor evidence="5">
        <name>FAD</name>
        <dbReference type="ChEBI" id="CHEBI:57692"/>
    </cofactor>
    <text evidence="5">Binds 1 FAD per subunit.</text>
</comment>
<evidence type="ECO:0000259" key="8">
    <source>
        <dbReference type="Pfam" id="PF07992"/>
    </source>
</evidence>
<protein>
    <recommendedName>
        <fullName evidence="11">Mercuric reductase</fullName>
    </recommendedName>
</protein>
<dbReference type="InterPro" id="IPR016156">
    <property type="entry name" value="FAD/NAD-linked_Rdtase_dimer_sf"/>
</dbReference>
<dbReference type="PIRSF" id="PIRSF000350">
    <property type="entry name" value="Mercury_reductase_MerA"/>
    <property type="match status" value="1"/>
</dbReference>
<reference evidence="9" key="1">
    <citation type="submission" date="2023-03" db="EMBL/GenBank/DDBJ databases">
        <title>Complete genome of Cladonia borealis.</title>
        <authorList>
            <person name="Park H."/>
        </authorList>
    </citation>
    <scope>NUCLEOTIDE SEQUENCE</scope>
    <source>
        <strain evidence="9">ANT050790</strain>
    </source>
</reference>
<feature type="disulfide bond" description="Redox-active" evidence="6">
    <location>
        <begin position="44"/>
        <end position="49"/>
    </location>
</feature>
<accession>A0AA39QY61</accession>
<comment type="similarity">
    <text evidence="1">Belongs to the class-I pyridine nucleotide-disulfide oxidoreductase family.</text>
</comment>
<dbReference type="InterPro" id="IPR036188">
    <property type="entry name" value="FAD/NAD-bd_sf"/>
</dbReference>
<evidence type="ECO:0000256" key="4">
    <source>
        <dbReference type="PIRSR" id="PIRSR000350-2"/>
    </source>
</evidence>
<feature type="binding site" evidence="5">
    <location>
        <position position="53"/>
    </location>
    <ligand>
        <name>FAD</name>
        <dbReference type="ChEBI" id="CHEBI:57692"/>
    </ligand>
</feature>
<feature type="domain" description="FAD/NAD(P)-binding" evidence="8">
    <location>
        <begin position="8"/>
        <end position="329"/>
    </location>
</feature>
<feature type="binding site" evidence="5">
    <location>
        <position position="277"/>
    </location>
    <ligand>
        <name>NAD(+)</name>
        <dbReference type="ChEBI" id="CHEBI:57540"/>
    </ligand>
</feature>
<organism evidence="9 10">
    <name type="scientific">Cladonia borealis</name>
    <dbReference type="NCBI Taxonomy" id="184061"/>
    <lineage>
        <taxon>Eukaryota</taxon>
        <taxon>Fungi</taxon>
        <taxon>Dikarya</taxon>
        <taxon>Ascomycota</taxon>
        <taxon>Pezizomycotina</taxon>
        <taxon>Lecanoromycetes</taxon>
        <taxon>OSLEUM clade</taxon>
        <taxon>Lecanoromycetidae</taxon>
        <taxon>Lecanorales</taxon>
        <taxon>Lecanorineae</taxon>
        <taxon>Cladoniaceae</taxon>
        <taxon>Cladonia</taxon>
    </lineage>
</organism>
<dbReference type="Gene3D" id="3.30.390.30">
    <property type="match status" value="1"/>
</dbReference>
<feature type="domain" description="Pyridine nucleotide-disulphide oxidoreductase dimerisation" evidence="7">
    <location>
        <begin position="355"/>
        <end position="461"/>
    </location>
</feature>